<organism evidence="2 3">
    <name type="scientific">Paraburkholderia phenoliruptrix</name>
    <dbReference type="NCBI Taxonomy" id="252970"/>
    <lineage>
        <taxon>Bacteria</taxon>
        <taxon>Pseudomonadati</taxon>
        <taxon>Pseudomonadota</taxon>
        <taxon>Betaproteobacteria</taxon>
        <taxon>Burkholderiales</taxon>
        <taxon>Burkholderiaceae</taxon>
        <taxon>Paraburkholderia</taxon>
    </lineage>
</organism>
<reference evidence="2 3" key="1">
    <citation type="submission" date="2020-04" db="EMBL/GenBank/DDBJ databases">
        <authorList>
            <person name="De Canck E."/>
        </authorList>
    </citation>
    <scope>NUCLEOTIDE SEQUENCE [LARGE SCALE GENOMIC DNA]</scope>
    <source>
        <strain evidence="2 3">LMG 22037</strain>
    </source>
</reference>
<proteinExistence type="predicted"/>
<protein>
    <submittedName>
        <fullName evidence="2">Uncharacterized protein</fullName>
    </submittedName>
</protein>
<dbReference type="AlphaFoldDB" id="A0A6J5CHU4"/>
<evidence type="ECO:0000256" key="1">
    <source>
        <dbReference type="SAM" id="Phobius"/>
    </source>
</evidence>
<feature type="transmembrane region" description="Helical" evidence="1">
    <location>
        <begin position="50"/>
        <end position="72"/>
    </location>
</feature>
<evidence type="ECO:0000313" key="3">
    <source>
        <dbReference type="Proteomes" id="UP000494249"/>
    </source>
</evidence>
<feature type="transmembrane region" description="Helical" evidence="1">
    <location>
        <begin position="20"/>
        <end position="38"/>
    </location>
</feature>
<keyword evidence="1" id="KW-1133">Transmembrane helix</keyword>
<dbReference type="EMBL" id="CADIKB010000055">
    <property type="protein sequence ID" value="CAB3737334.1"/>
    <property type="molecule type" value="Genomic_DNA"/>
</dbReference>
<accession>A0A6J5CHU4</accession>
<sequence>MIANSQFLGYASALADGDAAFLLWTIGAVTSVTFVLGLRQRSREVRWYRALQALALLALPVLLLVGMTVSMIPPA</sequence>
<keyword evidence="1" id="KW-0472">Membrane</keyword>
<name>A0A6J5CHU4_9BURK</name>
<dbReference type="Proteomes" id="UP000494249">
    <property type="component" value="Unassembled WGS sequence"/>
</dbReference>
<evidence type="ECO:0000313" key="2">
    <source>
        <dbReference type="EMBL" id="CAB3737334.1"/>
    </source>
</evidence>
<keyword evidence="1" id="KW-0812">Transmembrane</keyword>
<dbReference type="RefSeq" id="WP_028362330.1">
    <property type="nucleotide sequence ID" value="NZ_CADFGL010000051.1"/>
</dbReference>
<gene>
    <name evidence="2" type="ORF">LMG22037_06139</name>
</gene>